<comment type="caution">
    <text evidence="1">The sequence shown here is derived from an EMBL/GenBank/DDBJ whole genome shotgun (WGS) entry which is preliminary data.</text>
</comment>
<sequence length="90" mass="10202">MVITYLYPRGLWRLAGGKRRMLLSIGDPQYPDGALSHKNAVQELTERTREVMLRMMEEPVSAAELSPSLAVRLACLFLLARQVFHYLGVV</sequence>
<evidence type="ECO:0000313" key="1">
    <source>
        <dbReference type="EMBL" id="MPN55861.1"/>
    </source>
</evidence>
<organism evidence="1">
    <name type="scientific">bioreactor metagenome</name>
    <dbReference type="NCBI Taxonomy" id="1076179"/>
    <lineage>
        <taxon>unclassified sequences</taxon>
        <taxon>metagenomes</taxon>
        <taxon>ecological metagenomes</taxon>
    </lineage>
</organism>
<protein>
    <submittedName>
        <fullName evidence="1">Uncharacterized protein</fullName>
    </submittedName>
</protein>
<dbReference type="EMBL" id="VSSQ01125552">
    <property type="protein sequence ID" value="MPN55861.1"/>
    <property type="molecule type" value="Genomic_DNA"/>
</dbReference>
<proteinExistence type="predicted"/>
<accession>A0A645IWZ5</accession>
<dbReference type="AlphaFoldDB" id="A0A645IWZ5"/>
<gene>
    <name evidence="1" type="ORF">SDC9_203545</name>
</gene>
<name>A0A645IWZ5_9ZZZZ</name>
<reference evidence="1" key="1">
    <citation type="submission" date="2019-08" db="EMBL/GenBank/DDBJ databases">
        <authorList>
            <person name="Kucharzyk K."/>
            <person name="Murdoch R.W."/>
            <person name="Higgins S."/>
            <person name="Loffler F."/>
        </authorList>
    </citation>
    <scope>NUCLEOTIDE SEQUENCE</scope>
</reference>